<dbReference type="SMART" id="SM00347">
    <property type="entry name" value="HTH_MARR"/>
    <property type="match status" value="1"/>
</dbReference>
<dbReference type="OrthoDB" id="5022690at2"/>
<dbReference type="AlphaFoldDB" id="A0A6N7KK59"/>
<feature type="domain" description="HTH marR-type" evidence="1">
    <location>
        <begin position="11"/>
        <end position="147"/>
    </location>
</feature>
<dbReference type="GO" id="GO:0003700">
    <property type="term" value="F:DNA-binding transcription factor activity"/>
    <property type="evidence" value="ECO:0007669"/>
    <property type="project" value="InterPro"/>
</dbReference>
<evidence type="ECO:0000313" key="3">
    <source>
        <dbReference type="Proteomes" id="UP000450000"/>
    </source>
</evidence>
<dbReference type="InterPro" id="IPR036390">
    <property type="entry name" value="WH_DNA-bd_sf"/>
</dbReference>
<dbReference type="Proteomes" id="UP000450000">
    <property type="component" value="Unassembled WGS sequence"/>
</dbReference>
<dbReference type="EMBL" id="WBOF01000001">
    <property type="protein sequence ID" value="MQS11751.1"/>
    <property type="molecule type" value="Genomic_DNA"/>
</dbReference>
<proteinExistence type="predicted"/>
<dbReference type="SUPFAM" id="SSF46785">
    <property type="entry name" value="Winged helix' DNA-binding domain"/>
    <property type="match status" value="1"/>
</dbReference>
<dbReference type="Gene3D" id="1.10.10.10">
    <property type="entry name" value="Winged helix-like DNA-binding domain superfamily/Winged helix DNA-binding domain"/>
    <property type="match status" value="1"/>
</dbReference>
<sequence>MTTPATGPAPHPDTLELAADLRAAIGELVRSLRPDDTLPQNQAAVLGLLVRDERAYTVAELAARQRVRHQSMARTVALLTEAGLVTQQPHATDGRKLLVTATEAGRAALLEQRARREARIATAIEARLTPEERDRLRAAVELLRRLQ</sequence>
<dbReference type="PANTHER" id="PTHR39515:SF2">
    <property type="entry name" value="HTH-TYPE TRANSCRIPTIONAL REGULATOR RV0880"/>
    <property type="match status" value="1"/>
</dbReference>
<evidence type="ECO:0000313" key="2">
    <source>
        <dbReference type="EMBL" id="MQS11751.1"/>
    </source>
</evidence>
<reference evidence="2 3" key="1">
    <citation type="submission" date="2019-09" db="EMBL/GenBank/DDBJ databases">
        <title>Genome Sequences of Streptomyces kaniharaensis ATCC 21070.</title>
        <authorList>
            <person name="Zhu W."/>
            <person name="De Crecy-Lagard V."/>
            <person name="Richards N.G."/>
        </authorList>
    </citation>
    <scope>NUCLEOTIDE SEQUENCE [LARGE SCALE GENOMIC DNA]</scope>
    <source>
        <strain evidence="2 3">SF-557</strain>
    </source>
</reference>
<comment type="caution">
    <text evidence="2">The sequence shown here is derived from an EMBL/GenBank/DDBJ whole genome shotgun (WGS) entry which is preliminary data.</text>
</comment>
<keyword evidence="3" id="KW-1185">Reference proteome</keyword>
<dbReference type="PANTHER" id="PTHR39515">
    <property type="entry name" value="CONSERVED PROTEIN"/>
    <property type="match status" value="1"/>
</dbReference>
<dbReference type="InterPro" id="IPR036388">
    <property type="entry name" value="WH-like_DNA-bd_sf"/>
</dbReference>
<gene>
    <name evidence="2" type="ORF">F7Q99_05465</name>
</gene>
<dbReference type="PROSITE" id="PS50995">
    <property type="entry name" value="HTH_MARR_2"/>
    <property type="match status" value="1"/>
</dbReference>
<dbReference type="Gene3D" id="1.10.287.100">
    <property type="match status" value="1"/>
</dbReference>
<protein>
    <submittedName>
        <fullName evidence="2">MarR family transcriptional regulator</fullName>
    </submittedName>
</protein>
<dbReference type="Pfam" id="PF12802">
    <property type="entry name" value="MarR_2"/>
    <property type="match status" value="1"/>
</dbReference>
<dbReference type="InterPro" id="IPR000835">
    <property type="entry name" value="HTH_MarR-typ"/>
</dbReference>
<name>A0A6N7KK59_9ACTN</name>
<dbReference type="InterPro" id="IPR052526">
    <property type="entry name" value="HTH-type_Bedaq_tolerance"/>
</dbReference>
<dbReference type="RefSeq" id="WP_153460310.1">
    <property type="nucleotide sequence ID" value="NZ_WBOF01000001.1"/>
</dbReference>
<evidence type="ECO:0000259" key="1">
    <source>
        <dbReference type="PROSITE" id="PS50995"/>
    </source>
</evidence>
<organism evidence="2 3">
    <name type="scientific">Streptomyces kaniharaensis</name>
    <dbReference type="NCBI Taxonomy" id="212423"/>
    <lineage>
        <taxon>Bacteria</taxon>
        <taxon>Bacillati</taxon>
        <taxon>Actinomycetota</taxon>
        <taxon>Actinomycetes</taxon>
        <taxon>Kitasatosporales</taxon>
        <taxon>Streptomycetaceae</taxon>
        <taxon>Streptomyces</taxon>
    </lineage>
</organism>
<accession>A0A6N7KK59</accession>